<evidence type="ECO:0000313" key="7">
    <source>
        <dbReference type="EMBL" id="NVL11987.1"/>
    </source>
</evidence>
<dbReference type="GO" id="GO:0016020">
    <property type="term" value="C:membrane"/>
    <property type="evidence" value="ECO:0007669"/>
    <property type="project" value="UniProtKB-SubCell"/>
</dbReference>
<feature type="transmembrane region" description="Helical" evidence="6">
    <location>
        <begin position="68"/>
        <end position="88"/>
    </location>
</feature>
<sequence>MGLISNIAHSIDTTLVDYVQTVFQAVADPIRALLGAIALVGLLFIALNHLVQFTSVNYSTYLQWGLRYVLIYSFATMWANFKGIYVIITEVPSDYGALMVRGVVATLKTNAARGFNPANIVDTYSAMDATAHAALQIADDFFSHLSIAKVGKAVRGVFFGAFTLVVVSFFYAACAITVVVGKLGLAVAISLAPLAIAMLMMPQTKQYFESWTRFTVGYSVIPLLTTGLMAIVLHIALETRAASSDPFVFLFIIMAATILLFQIPTMASTLASASVAAVGAGAAVAAASMAKGATMRLYANTQRLQGAATEAAAPARASPASDASQAINAMRRSASIRQRRWNEREDR</sequence>
<comment type="caution">
    <text evidence="7">The sequence shown here is derived from an EMBL/GenBank/DDBJ whole genome shotgun (WGS) entry which is preliminary data.</text>
</comment>
<dbReference type="Pfam" id="PF04610">
    <property type="entry name" value="TrbL"/>
    <property type="match status" value="1"/>
</dbReference>
<name>A0A973WY87_9BRAD</name>
<evidence type="ECO:0000256" key="6">
    <source>
        <dbReference type="SAM" id="Phobius"/>
    </source>
</evidence>
<accession>A0A973WY87</accession>
<feature type="transmembrane region" description="Helical" evidence="6">
    <location>
        <begin position="30"/>
        <end position="47"/>
    </location>
</feature>
<gene>
    <name evidence="7" type="ORF">HU230_41375</name>
</gene>
<evidence type="ECO:0000256" key="3">
    <source>
        <dbReference type="ARBA" id="ARBA00022692"/>
    </source>
</evidence>
<keyword evidence="5 6" id="KW-0472">Membrane</keyword>
<dbReference type="RefSeq" id="WP_176535381.1">
    <property type="nucleotide sequence ID" value="NZ_CP088024.1"/>
</dbReference>
<evidence type="ECO:0000256" key="5">
    <source>
        <dbReference type="ARBA" id="ARBA00023136"/>
    </source>
</evidence>
<feature type="transmembrane region" description="Helical" evidence="6">
    <location>
        <begin position="214"/>
        <end position="235"/>
    </location>
</feature>
<dbReference type="InterPro" id="IPR007688">
    <property type="entry name" value="Conjugal_tfr_TrbL/VirB6"/>
</dbReference>
<protein>
    <submittedName>
        <fullName evidence="7">Type IV secretion system protein</fullName>
    </submittedName>
</protein>
<evidence type="ECO:0000256" key="4">
    <source>
        <dbReference type="ARBA" id="ARBA00022989"/>
    </source>
</evidence>
<feature type="transmembrane region" description="Helical" evidence="6">
    <location>
        <begin position="247"/>
        <end position="264"/>
    </location>
</feature>
<proteinExistence type="inferred from homology"/>
<keyword evidence="4 6" id="KW-1133">Transmembrane helix</keyword>
<organism evidence="7">
    <name type="scientific">Bradyrhizobium quebecense</name>
    <dbReference type="NCBI Taxonomy" id="2748629"/>
    <lineage>
        <taxon>Bacteria</taxon>
        <taxon>Pseudomonadati</taxon>
        <taxon>Pseudomonadota</taxon>
        <taxon>Alphaproteobacteria</taxon>
        <taxon>Hyphomicrobiales</taxon>
        <taxon>Nitrobacteraceae</taxon>
        <taxon>Bradyrhizobium</taxon>
    </lineage>
</organism>
<reference evidence="7" key="1">
    <citation type="submission" date="2020-06" db="EMBL/GenBank/DDBJ databases">
        <title>Whole Genome Sequence of Bradyrhizobium sp. Strain 66S1MB.</title>
        <authorList>
            <person name="Bromfield E."/>
            <person name="Cloutier S."/>
        </authorList>
    </citation>
    <scope>NUCLEOTIDE SEQUENCE</scope>
    <source>
        <strain evidence="7">66S1MB</strain>
    </source>
</reference>
<feature type="transmembrane region" description="Helical" evidence="6">
    <location>
        <begin position="183"/>
        <end position="202"/>
    </location>
</feature>
<keyword evidence="3 6" id="KW-0812">Transmembrane</keyword>
<evidence type="ECO:0000256" key="1">
    <source>
        <dbReference type="ARBA" id="ARBA00004141"/>
    </source>
</evidence>
<feature type="transmembrane region" description="Helical" evidence="6">
    <location>
        <begin position="270"/>
        <end position="290"/>
    </location>
</feature>
<dbReference type="GO" id="GO:0030255">
    <property type="term" value="P:protein secretion by the type IV secretion system"/>
    <property type="evidence" value="ECO:0007669"/>
    <property type="project" value="InterPro"/>
</dbReference>
<dbReference type="EMBL" id="JABWSX010000002">
    <property type="protein sequence ID" value="NVL11987.1"/>
    <property type="molecule type" value="Genomic_DNA"/>
</dbReference>
<comment type="subcellular location">
    <subcellularLocation>
        <location evidence="1">Membrane</location>
        <topology evidence="1">Multi-pass membrane protein</topology>
    </subcellularLocation>
</comment>
<dbReference type="AlphaFoldDB" id="A0A973WY87"/>
<feature type="transmembrane region" description="Helical" evidence="6">
    <location>
        <begin position="156"/>
        <end position="176"/>
    </location>
</feature>
<evidence type="ECO:0000256" key="2">
    <source>
        <dbReference type="ARBA" id="ARBA00007802"/>
    </source>
</evidence>
<comment type="similarity">
    <text evidence="2">Belongs to the TrbL/VirB6 family.</text>
</comment>